<dbReference type="PANTHER" id="PTHR11017">
    <property type="entry name" value="LEUCINE-RICH REPEAT-CONTAINING PROTEIN"/>
    <property type="match status" value="1"/>
</dbReference>
<reference evidence="9 10" key="1">
    <citation type="journal article" date="2016" name="G3 (Bethesda)">
        <title>First Draft Assembly and Annotation of the Genome of a California Endemic Oak Quercus lobata Nee (Fagaceae).</title>
        <authorList>
            <person name="Sork V.L."/>
            <person name="Fitz-Gibbon S.T."/>
            <person name="Puiu D."/>
            <person name="Crepeau M."/>
            <person name="Gugger P.F."/>
            <person name="Sherman R."/>
            <person name="Stevens K."/>
            <person name="Langley C.H."/>
            <person name="Pellegrini M."/>
            <person name="Salzberg S.L."/>
        </authorList>
    </citation>
    <scope>NUCLEOTIDE SEQUENCE [LARGE SCALE GENOMIC DNA]</scope>
    <source>
        <strain evidence="9 10">cv. SW786</strain>
    </source>
</reference>
<evidence type="ECO:0000256" key="1">
    <source>
        <dbReference type="ARBA" id="ARBA00011982"/>
    </source>
</evidence>
<keyword evidence="6" id="KW-0520">NAD</keyword>
<evidence type="ECO:0000256" key="7">
    <source>
        <dbReference type="ARBA" id="ARBA00047304"/>
    </source>
</evidence>
<dbReference type="PRINTS" id="PR00364">
    <property type="entry name" value="DISEASERSIST"/>
</dbReference>
<dbReference type="Pfam" id="PF01582">
    <property type="entry name" value="TIR"/>
    <property type="match status" value="1"/>
</dbReference>
<dbReference type="InterPro" id="IPR002182">
    <property type="entry name" value="NB-ARC"/>
</dbReference>
<dbReference type="Gene3D" id="3.80.10.10">
    <property type="entry name" value="Ribonuclease Inhibitor"/>
    <property type="match status" value="1"/>
</dbReference>
<evidence type="ECO:0000313" key="9">
    <source>
        <dbReference type="EnsemblPlants" id="QL03p063768:mrna"/>
    </source>
</evidence>
<dbReference type="PROSITE" id="PS50104">
    <property type="entry name" value="TIR"/>
    <property type="match status" value="1"/>
</dbReference>
<keyword evidence="2" id="KW-0433">Leucine-rich repeat</keyword>
<dbReference type="SUPFAM" id="SSF52200">
    <property type="entry name" value="Toll/Interleukin receptor TIR domain"/>
    <property type="match status" value="1"/>
</dbReference>
<dbReference type="InterPro" id="IPR058546">
    <property type="entry name" value="RPS4B/Roq1-like_LRR"/>
</dbReference>
<dbReference type="Proteomes" id="UP000594261">
    <property type="component" value="Chromosome 3"/>
</dbReference>
<dbReference type="GO" id="GO:0043531">
    <property type="term" value="F:ADP binding"/>
    <property type="evidence" value="ECO:0007669"/>
    <property type="project" value="InterPro"/>
</dbReference>
<dbReference type="Pfam" id="PF00931">
    <property type="entry name" value="NB-ARC"/>
    <property type="match status" value="1"/>
</dbReference>
<dbReference type="Pfam" id="PF23286">
    <property type="entry name" value="LRR_13"/>
    <property type="match status" value="1"/>
</dbReference>
<dbReference type="InterPro" id="IPR044974">
    <property type="entry name" value="Disease_R_plants"/>
</dbReference>
<evidence type="ECO:0000313" key="10">
    <source>
        <dbReference type="Proteomes" id="UP000594261"/>
    </source>
</evidence>
<protein>
    <recommendedName>
        <fullName evidence="1">ADP-ribosyl cyclase/cyclic ADP-ribose hydrolase</fullName>
        <ecNumber evidence="1">3.2.2.6</ecNumber>
    </recommendedName>
</protein>
<accession>A0A7N2LA34</accession>
<feature type="domain" description="TIR" evidence="8">
    <location>
        <begin position="20"/>
        <end position="186"/>
    </location>
</feature>
<dbReference type="InterPro" id="IPR042197">
    <property type="entry name" value="Apaf_helical"/>
</dbReference>
<reference evidence="9" key="2">
    <citation type="submission" date="2021-01" db="UniProtKB">
        <authorList>
            <consortium name="EnsemblPlants"/>
        </authorList>
    </citation>
    <scope>IDENTIFICATION</scope>
</reference>
<dbReference type="InterPro" id="IPR000157">
    <property type="entry name" value="TIR_dom"/>
</dbReference>
<proteinExistence type="predicted"/>
<dbReference type="GO" id="GO:0061809">
    <property type="term" value="F:NAD+ nucleosidase activity, cyclic ADP-ribose generating"/>
    <property type="evidence" value="ECO:0007669"/>
    <property type="project" value="UniProtKB-EC"/>
</dbReference>
<dbReference type="GO" id="GO:0007165">
    <property type="term" value="P:signal transduction"/>
    <property type="evidence" value="ECO:0007669"/>
    <property type="project" value="InterPro"/>
</dbReference>
<evidence type="ECO:0000256" key="5">
    <source>
        <dbReference type="ARBA" id="ARBA00022821"/>
    </source>
</evidence>
<dbReference type="SUPFAM" id="SSF52540">
    <property type="entry name" value="P-loop containing nucleoside triphosphate hydrolases"/>
    <property type="match status" value="1"/>
</dbReference>
<evidence type="ECO:0000256" key="3">
    <source>
        <dbReference type="ARBA" id="ARBA00022737"/>
    </source>
</evidence>
<dbReference type="InParanoid" id="A0A7N2LA34"/>
<evidence type="ECO:0000256" key="2">
    <source>
        <dbReference type="ARBA" id="ARBA00022614"/>
    </source>
</evidence>
<dbReference type="InterPro" id="IPR035897">
    <property type="entry name" value="Toll_tir_struct_dom_sf"/>
</dbReference>
<keyword evidence="10" id="KW-1185">Reference proteome</keyword>
<keyword evidence="5" id="KW-0611">Plant defense</keyword>
<dbReference type="Gene3D" id="3.40.50.300">
    <property type="entry name" value="P-loop containing nucleotide triphosphate hydrolases"/>
    <property type="match status" value="1"/>
</dbReference>
<dbReference type="SUPFAM" id="SSF52058">
    <property type="entry name" value="L domain-like"/>
    <property type="match status" value="1"/>
</dbReference>
<dbReference type="OMA" id="WLNGCQE"/>
<dbReference type="GO" id="GO:0006952">
    <property type="term" value="P:defense response"/>
    <property type="evidence" value="ECO:0007669"/>
    <property type="project" value="InterPro"/>
</dbReference>
<dbReference type="AlphaFoldDB" id="A0A7N2LA34"/>
<dbReference type="InterPro" id="IPR032675">
    <property type="entry name" value="LRR_dom_sf"/>
</dbReference>
<dbReference type="Gramene" id="QL03p063768:mrna">
    <property type="protein sequence ID" value="QL03p063768:mrna"/>
    <property type="gene ID" value="QL03p063768"/>
</dbReference>
<keyword evidence="4" id="KW-0378">Hydrolase</keyword>
<dbReference type="InterPro" id="IPR058192">
    <property type="entry name" value="WHD_ROQ1-like"/>
</dbReference>
<organism evidence="9 10">
    <name type="scientific">Quercus lobata</name>
    <name type="common">Valley oak</name>
    <dbReference type="NCBI Taxonomy" id="97700"/>
    <lineage>
        <taxon>Eukaryota</taxon>
        <taxon>Viridiplantae</taxon>
        <taxon>Streptophyta</taxon>
        <taxon>Embryophyta</taxon>
        <taxon>Tracheophyta</taxon>
        <taxon>Spermatophyta</taxon>
        <taxon>Magnoliopsida</taxon>
        <taxon>eudicotyledons</taxon>
        <taxon>Gunneridae</taxon>
        <taxon>Pentapetalae</taxon>
        <taxon>rosids</taxon>
        <taxon>fabids</taxon>
        <taxon>Fagales</taxon>
        <taxon>Fagaceae</taxon>
        <taxon>Quercus</taxon>
    </lineage>
</organism>
<evidence type="ECO:0000256" key="6">
    <source>
        <dbReference type="ARBA" id="ARBA00023027"/>
    </source>
</evidence>
<dbReference type="PANTHER" id="PTHR11017:SF573">
    <property type="entry name" value="ADP-RIBOSYL CYCLASE_CYCLIC ADP-RIBOSE HYDROLASE"/>
    <property type="match status" value="1"/>
</dbReference>
<dbReference type="EnsemblPlants" id="QL03p063768:mrna">
    <property type="protein sequence ID" value="QL03p063768:mrna"/>
    <property type="gene ID" value="QL03p063768"/>
</dbReference>
<sequence>MAFMGSESAFSSSSSTVSGFKYDVFLSFRGSDTRKTFTDHLYAALNQKGIFTFRDDEKLERGTFIAPELLRAIEESRFAVVIISQDYASSSWCLVELAKIVECMEKERLIILPVFHYIDPSDVRNLRKTFGEAFAKHEELHEDNIEEVHRWKAALTKVGKIAGWDLRDKHEAKVVEEIVGKILDKLTSTYSIVPKDFVGINSRMEELVNLLGMGLNDVRFIGIWGMGGMGKTTLARVVYDKFRHRFEGSSFLANVREECGKQGIVHLQKQLLSDTLMERNIDFSDVQWGSSVIEKRLHYKSVLIVLDDVDQPDQLEALVGMREWFGQGSRVIITTRNQHLLIGHDVAEAEIYKAKELNSDEALQLFSRKAFKKDHPSEGYVELSKKVICYAQGHPLALEVLGSFLKGRDLDAWESALGRLQETPPKKVLNTLQISFDGLEETEKKIFLDIACFFKGEDKNRVINILRTPCYKPSIDIDVLEEKSLITISKGNLWMHDLLQDLGRQIVHCESPEQPGCRSRLWHKDDVLHVLKNNTGSGKIRGIMLHSPQLVKVQLHTEAFKKMENLKFLIVENVHICEPLEFLPNSLIFLKWPNYPFHWPSEYFPEQLVAIEMPDSRIRLHSSENHTVRSRFERFCAFFVRGVLTVTRTVTKSGSRLTGSDHTVRSEFKNHVRLPKLITQGCRFENLVDANLSDCEFITELPKLWAPNLESLNLLGCKNLVKLTELEAPNLKYLNLCHCGNLVEIDECFGSLENLTEWYLNGCSKLRILPSQLRLKSLYLFKLTGCSSLEKLPNFHPEMECLKELWLTESGIREVPSSIEHLTNLDELNLQRCKNLRDLPDSIYKMQQLRLLYSPTAKLRPTCDSFDGSSGFVNMTYLSLQAYEGIIELDLLMKPDYFPALEELNLSYTNIVTIPESISRFPRLKDLIARSCKLLREIQGLPQSISYVSVDGSMLLNTSPSGLFNQVIGIIGILPNRVCGSARSNNNFPSETEGAESEDRDISMDLQISNNFPSETEGDEIEELGWVEFLREGFDGFNSDISFSGTEMLKWFNHRSVDNSISFFVGRNFPKLVVCIVPGPGGFDGFVEISINGYENREYKSINLPRRYSCPQYLFSLTQWSLLQRHLNESNPTDQNLVEVSISYKSDNPVECTCPPQEDDAVDYWSESSDDTCYSIKMWGVHVECTCPPQESEDDDDVDYRNELPFYGSDDKEEYQSCMSWLVGPTTKLFKLFCFCCPRDFS</sequence>
<evidence type="ECO:0000259" key="8">
    <source>
        <dbReference type="PROSITE" id="PS50104"/>
    </source>
</evidence>
<dbReference type="Gene3D" id="3.40.50.10140">
    <property type="entry name" value="Toll/interleukin-1 receptor homology (TIR) domain"/>
    <property type="match status" value="1"/>
</dbReference>
<dbReference type="SMART" id="SM00255">
    <property type="entry name" value="TIR"/>
    <property type="match status" value="1"/>
</dbReference>
<dbReference type="FunFam" id="3.40.50.10140:FF:000007">
    <property type="entry name" value="Disease resistance protein (TIR-NBS-LRR class)"/>
    <property type="match status" value="1"/>
</dbReference>
<evidence type="ECO:0000256" key="4">
    <source>
        <dbReference type="ARBA" id="ARBA00022801"/>
    </source>
</evidence>
<dbReference type="EMBL" id="LRBV02000003">
    <property type="status" value="NOT_ANNOTATED_CDS"/>
    <property type="molecule type" value="Genomic_DNA"/>
</dbReference>
<keyword evidence="3" id="KW-0677">Repeat</keyword>
<comment type="catalytic activity">
    <reaction evidence="7">
        <text>NAD(+) + H2O = ADP-D-ribose + nicotinamide + H(+)</text>
        <dbReference type="Rhea" id="RHEA:16301"/>
        <dbReference type="ChEBI" id="CHEBI:15377"/>
        <dbReference type="ChEBI" id="CHEBI:15378"/>
        <dbReference type="ChEBI" id="CHEBI:17154"/>
        <dbReference type="ChEBI" id="CHEBI:57540"/>
        <dbReference type="ChEBI" id="CHEBI:57967"/>
        <dbReference type="EC" id="3.2.2.6"/>
    </reaction>
    <physiologicalReaction direction="left-to-right" evidence="7">
        <dbReference type="Rhea" id="RHEA:16302"/>
    </physiologicalReaction>
</comment>
<name>A0A7N2LA34_QUELO</name>
<dbReference type="Gene3D" id="1.10.8.430">
    <property type="entry name" value="Helical domain of apoptotic protease-activating factors"/>
    <property type="match status" value="1"/>
</dbReference>
<dbReference type="Pfam" id="PF23282">
    <property type="entry name" value="WHD_ROQ1"/>
    <property type="match status" value="1"/>
</dbReference>
<dbReference type="InterPro" id="IPR027417">
    <property type="entry name" value="P-loop_NTPase"/>
</dbReference>
<dbReference type="FunFam" id="1.10.8.430:FF:000002">
    <property type="entry name" value="Disease resistance protein (TIR-NBS-LRR class)"/>
    <property type="match status" value="1"/>
</dbReference>
<dbReference type="EC" id="3.2.2.6" evidence="1"/>